<evidence type="ECO:0000313" key="2">
    <source>
        <dbReference type="EMBL" id="QPZ88426.1"/>
    </source>
</evidence>
<feature type="transmembrane region" description="Helical" evidence="1">
    <location>
        <begin position="95"/>
        <end position="112"/>
    </location>
</feature>
<feature type="transmembrane region" description="Helical" evidence="1">
    <location>
        <begin position="251"/>
        <end position="275"/>
    </location>
</feature>
<evidence type="ECO:0000256" key="1">
    <source>
        <dbReference type="SAM" id="Phobius"/>
    </source>
</evidence>
<dbReference type="EMBL" id="MW033631">
    <property type="protein sequence ID" value="QPZ88426.1"/>
    <property type="molecule type" value="Genomic_RNA"/>
</dbReference>
<feature type="transmembrane region" description="Helical" evidence="1">
    <location>
        <begin position="328"/>
        <end position="345"/>
    </location>
</feature>
<name>A0A7T3R0N9_9VIRU</name>
<proteinExistence type="predicted"/>
<feature type="transmembrane region" description="Helical" evidence="1">
    <location>
        <begin position="162"/>
        <end position="181"/>
    </location>
</feature>
<keyword evidence="1" id="KW-1133">Transmembrane helix</keyword>
<sequence>MEIIENIYYQLSTGPGVALCDENFISLVLPIFVEKLVDCFIKFGLFRNVALYVLALNFAFNWLTGQLLGRIWLPLAYAFHLYCIGSCYHTGRITCFGMISVLLLLRELLFGYRNAKNEVVPVTRYSPVVRTSHWNIDLIMVLGVVMIAMGWVAELYGQPGGVMYSCAMILFFYSFTVNAPNAGGNSVWANIPYFMIFLLVLLLLEPVRNYLAATLEERGALNEAVRIRQQEFNSAHTFVTLIKDMDFTSRYFTTTGGLGFVKSIVGTILNVYIVIDTLLGPGYMMRGLARVERLGITSFSAGVYSAPLPYVLLAELVMHGITGSWEKIASISIAAVLAALIWFWLAPPVWETKGVAATVTRVRTNFLMYWGDGPAGLRKAVLRSAVFICWIVDSYRDGIQLWSSGAFVMSIFSEKTAILMLGHLSGNMVMIAYNIFRGDYLEGDITMGAPGVQRGEAGNVGGGEAAVVGANADYGVEDWIPMPDHWSALTLIDKANVISDRILDATTMRKLREWSIRTGGTYRVLTKEKELDDEDCLEMDADKQPEPGVNIVRKSVKRKILGGKRCEEVVAKKPGKSTNGVVTNKLGC</sequence>
<feature type="transmembrane region" description="Helical" evidence="1">
    <location>
        <begin position="132"/>
        <end position="153"/>
    </location>
</feature>
<organism evidence="2">
    <name type="scientific">Soybean thrips virus 3</name>
    <dbReference type="NCBI Taxonomy" id="2796557"/>
    <lineage>
        <taxon>Viruses</taxon>
        <taxon>Riboviria</taxon>
    </lineage>
</organism>
<feature type="transmembrane region" description="Helical" evidence="1">
    <location>
        <begin position="45"/>
        <end position="65"/>
    </location>
</feature>
<accession>A0A7T3R0N9</accession>
<protein>
    <submittedName>
        <fullName evidence="2">Uncharacterized protein</fullName>
    </submittedName>
</protein>
<keyword evidence="1" id="KW-0812">Transmembrane</keyword>
<reference evidence="2" key="2">
    <citation type="submission" date="2020-09" db="EMBL/GenBank/DDBJ databases">
        <authorList>
            <person name="Thekke Veetil T."/>
            <person name="Lagos-Kutz D."/>
            <person name="Mccoppin N.K."/>
            <person name="Hartman G.L."/>
            <person name="Lim H.-S."/>
            <person name="Domier L.L."/>
        </authorList>
    </citation>
    <scope>NUCLEOTIDE SEQUENCE</scope>
    <source>
        <strain evidence="2">STN1ThV3</strain>
    </source>
</reference>
<keyword evidence="1" id="KW-0472">Membrane</keyword>
<feature type="transmembrane region" description="Helical" evidence="1">
    <location>
        <begin position="187"/>
        <end position="204"/>
    </location>
</feature>
<reference evidence="2" key="1">
    <citation type="journal article" date="2020" name="Viruses">
        <title>Soybean Thrips (Thysanoptera: Thripidae) Harbor Highly Diverse Populations of Arthropod, Fungal and Plant Viruses.</title>
        <authorList>
            <person name="Thekke-Veetil T."/>
            <person name="Lagos-Kutz D."/>
            <person name="McCoppin N.K."/>
            <person name="Hartman G.L."/>
            <person name="Ju H.K."/>
            <person name="Lim H.S."/>
            <person name="Domier L.L."/>
        </authorList>
    </citation>
    <scope>NUCLEOTIDE SEQUENCE</scope>
    <source>
        <strain evidence="2">STN1ThV3</strain>
    </source>
</reference>
<feature type="transmembrane region" description="Helical" evidence="1">
    <location>
        <begin position="295"/>
        <end position="316"/>
    </location>
</feature>